<feature type="compositionally biased region" description="Basic and acidic residues" evidence="1">
    <location>
        <begin position="93"/>
        <end position="113"/>
    </location>
</feature>
<protein>
    <submittedName>
        <fullName evidence="2">Uncharacterized protein</fullName>
    </submittedName>
</protein>
<proteinExistence type="predicted"/>
<evidence type="ECO:0000313" key="2">
    <source>
        <dbReference type="EMBL" id="CAK0831911.1"/>
    </source>
</evidence>
<feature type="compositionally biased region" description="Basic and acidic residues" evidence="1">
    <location>
        <begin position="20"/>
        <end position="36"/>
    </location>
</feature>
<evidence type="ECO:0000313" key="3">
    <source>
        <dbReference type="Proteomes" id="UP001189429"/>
    </source>
</evidence>
<feature type="region of interest" description="Disordered" evidence="1">
    <location>
        <begin position="88"/>
        <end position="113"/>
    </location>
</feature>
<keyword evidence="3" id="KW-1185">Reference proteome</keyword>
<name>A0ABN9SJH0_9DINO</name>
<dbReference type="EMBL" id="CAUYUJ010011503">
    <property type="protein sequence ID" value="CAK0831911.1"/>
    <property type="molecule type" value="Genomic_DNA"/>
</dbReference>
<sequence>ELLREIGYQEGASQPWRRAPGAEKEYGRPEHGDTRLDPAIAAWPDGMRRPIPQVLTEGLPKKLPLPTSQLGSDVKKILHAGPLDGATGAKIVESMDRGNPRMRIRDEREEKPQ</sequence>
<dbReference type="Proteomes" id="UP001189429">
    <property type="component" value="Unassembled WGS sequence"/>
</dbReference>
<organism evidence="2 3">
    <name type="scientific">Prorocentrum cordatum</name>
    <dbReference type="NCBI Taxonomy" id="2364126"/>
    <lineage>
        <taxon>Eukaryota</taxon>
        <taxon>Sar</taxon>
        <taxon>Alveolata</taxon>
        <taxon>Dinophyceae</taxon>
        <taxon>Prorocentrales</taxon>
        <taxon>Prorocentraceae</taxon>
        <taxon>Prorocentrum</taxon>
    </lineage>
</organism>
<evidence type="ECO:0000256" key="1">
    <source>
        <dbReference type="SAM" id="MobiDB-lite"/>
    </source>
</evidence>
<accession>A0ABN9SJH0</accession>
<reference evidence="2" key="1">
    <citation type="submission" date="2023-10" db="EMBL/GenBank/DDBJ databases">
        <authorList>
            <person name="Chen Y."/>
            <person name="Shah S."/>
            <person name="Dougan E. K."/>
            <person name="Thang M."/>
            <person name="Chan C."/>
        </authorList>
    </citation>
    <scope>NUCLEOTIDE SEQUENCE [LARGE SCALE GENOMIC DNA]</scope>
</reference>
<gene>
    <name evidence="2" type="ORF">PCOR1329_LOCUS30127</name>
</gene>
<feature type="region of interest" description="Disordered" evidence="1">
    <location>
        <begin position="1"/>
        <end position="36"/>
    </location>
</feature>
<feature type="non-terminal residue" evidence="2">
    <location>
        <position position="1"/>
    </location>
</feature>
<comment type="caution">
    <text evidence="2">The sequence shown here is derived from an EMBL/GenBank/DDBJ whole genome shotgun (WGS) entry which is preliminary data.</text>
</comment>
<feature type="non-terminal residue" evidence="2">
    <location>
        <position position="113"/>
    </location>
</feature>